<evidence type="ECO:0000313" key="3">
    <source>
        <dbReference type="Proteomes" id="UP000464787"/>
    </source>
</evidence>
<dbReference type="RefSeq" id="WP_160552545.1">
    <property type="nucleotide sequence ID" value="NZ_CP047650.1"/>
</dbReference>
<evidence type="ECO:0000313" key="2">
    <source>
        <dbReference type="EMBL" id="QHI98914.1"/>
    </source>
</evidence>
<keyword evidence="1" id="KW-0732">Signal</keyword>
<proteinExistence type="predicted"/>
<protein>
    <submittedName>
        <fullName evidence="2">GDSL family lipase</fullName>
    </submittedName>
</protein>
<dbReference type="Gene3D" id="3.40.50.1110">
    <property type="entry name" value="SGNH hydrolase"/>
    <property type="match status" value="1"/>
</dbReference>
<feature type="chain" id="PRO_5032880999" evidence="1">
    <location>
        <begin position="24"/>
        <end position="318"/>
    </location>
</feature>
<feature type="signal peptide" evidence="1">
    <location>
        <begin position="1"/>
        <end position="23"/>
    </location>
</feature>
<gene>
    <name evidence="2" type="ORF">GT347_13510</name>
</gene>
<dbReference type="InterPro" id="IPR036514">
    <property type="entry name" value="SGNH_hydro_sf"/>
</dbReference>
<evidence type="ECO:0000256" key="1">
    <source>
        <dbReference type="SAM" id="SignalP"/>
    </source>
</evidence>
<dbReference type="EMBL" id="CP047650">
    <property type="protein sequence ID" value="QHI98914.1"/>
    <property type="molecule type" value="Genomic_DNA"/>
</dbReference>
<dbReference type="SUPFAM" id="SSF52266">
    <property type="entry name" value="SGNH hydrolase"/>
    <property type="match status" value="1"/>
</dbReference>
<keyword evidence="3" id="KW-1185">Reference proteome</keyword>
<sequence>MTVSWLRRTAVLTIACASAALLAACGSGTVDSAISPSRFVVFGDGLSDVGQTGTRYTVNDGTVNIWAQQLASRYGVGITPQSSGGTGYAVGNARVTLHPDAAGVASTPTVTEQISSFLASDSPKSSDLILVGGGTSDLLAGFAAYRAGTITSDQYVAQARTAGTELGAQVRRMVTAGAKYVMSTGVYDLSRSPLGATSGQGTLLSAAATAFNTALELAIADLGANVLYVDAQYYYNLITAYPSSYSFTDSGTVVCTSVDSGPGIGIGNGQVNSALCNTGTIASGLDINLYEFADFVYFTPQAQRLFGNYAYDRLRLRF</sequence>
<dbReference type="CDD" id="cd01847">
    <property type="entry name" value="Triacylglycerol_lipase_like"/>
    <property type="match status" value="1"/>
</dbReference>
<dbReference type="PROSITE" id="PS51257">
    <property type="entry name" value="PROKAR_LIPOPROTEIN"/>
    <property type="match status" value="1"/>
</dbReference>
<accession>A0A857J4M4</accession>
<organism evidence="2 3">
    <name type="scientific">Xylophilus rhododendri</name>
    <dbReference type="NCBI Taxonomy" id="2697032"/>
    <lineage>
        <taxon>Bacteria</taxon>
        <taxon>Pseudomonadati</taxon>
        <taxon>Pseudomonadota</taxon>
        <taxon>Betaproteobacteria</taxon>
        <taxon>Burkholderiales</taxon>
        <taxon>Xylophilus</taxon>
    </lineage>
</organism>
<dbReference type="KEGG" id="xyk:GT347_13510"/>
<name>A0A857J4M4_9BURK</name>
<reference evidence="2 3" key="1">
    <citation type="submission" date="2020-01" db="EMBL/GenBank/DDBJ databases">
        <title>Genome sequencing of strain KACC 21265.</title>
        <authorList>
            <person name="Heo J."/>
            <person name="Kim S.-J."/>
            <person name="Kim J.-S."/>
            <person name="Hong S.-B."/>
            <person name="Kwon S.-W."/>
        </authorList>
    </citation>
    <scope>NUCLEOTIDE SEQUENCE [LARGE SCALE GENOMIC DNA]</scope>
    <source>
        <strain evidence="2 3">KACC 21265</strain>
    </source>
</reference>
<dbReference type="AlphaFoldDB" id="A0A857J4M4"/>
<dbReference type="Proteomes" id="UP000464787">
    <property type="component" value="Chromosome"/>
</dbReference>
<dbReference type="GO" id="GO:0016788">
    <property type="term" value="F:hydrolase activity, acting on ester bonds"/>
    <property type="evidence" value="ECO:0007669"/>
    <property type="project" value="UniProtKB-ARBA"/>
</dbReference>